<feature type="chain" id="PRO_5008022742" evidence="7">
    <location>
        <begin position="33"/>
        <end position="616"/>
    </location>
</feature>
<keyword evidence="6" id="KW-0812">Transmembrane</keyword>
<reference evidence="9 10" key="1">
    <citation type="submission" date="2015-09" db="EMBL/GenBank/DDBJ databases">
        <authorList>
            <consortium name="Pathogen Informatics"/>
        </authorList>
    </citation>
    <scope>NUCLEOTIDE SEQUENCE [LARGE SCALE GENOMIC DNA]</scope>
    <source>
        <strain evidence="9 10">2789STDY5834855</strain>
    </source>
</reference>
<dbReference type="AlphaFoldDB" id="A0A174GQZ4"/>
<dbReference type="InterPro" id="IPR019931">
    <property type="entry name" value="LPXTG_anchor"/>
</dbReference>
<keyword evidence="6" id="KW-1133">Transmembrane helix</keyword>
<evidence type="ECO:0000259" key="8">
    <source>
        <dbReference type="PROSITE" id="PS50847"/>
    </source>
</evidence>
<dbReference type="PROSITE" id="PS50847">
    <property type="entry name" value="GRAM_POS_ANCHORING"/>
    <property type="match status" value="1"/>
</dbReference>
<feature type="signal peptide" evidence="7">
    <location>
        <begin position="1"/>
        <end position="32"/>
    </location>
</feature>
<dbReference type="InterPro" id="IPR026466">
    <property type="entry name" value="Fim_isopep_form_D2_dom"/>
</dbReference>
<feature type="domain" description="Gram-positive cocci surface proteins LPxTG" evidence="8">
    <location>
        <begin position="584"/>
        <end position="616"/>
    </location>
</feature>
<dbReference type="GeneID" id="83012161"/>
<proteinExistence type="predicted"/>
<keyword evidence="6" id="KW-0472">Membrane</keyword>
<dbReference type="EMBL" id="CYZV01000036">
    <property type="protein sequence ID" value="CUO63598.1"/>
    <property type="molecule type" value="Genomic_DNA"/>
</dbReference>
<gene>
    <name evidence="9" type="ORF">ERS852470_02912</name>
</gene>
<name>A0A174GQZ4_9CLOT</name>
<dbReference type="Proteomes" id="UP000095558">
    <property type="component" value="Unassembled WGS sequence"/>
</dbReference>
<evidence type="ECO:0000313" key="9">
    <source>
        <dbReference type="EMBL" id="CUO63598.1"/>
    </source>
</evidence>
<evidence type="ECO:0000256" key="5">
    <source>
        <dbReference type="SAM" id="MobiDB-lite"/>
    </source>
</evidence>
<sequence>MARHKILKSVLSYALVAGVLATSTLPSVMAHAETRNESAATTYAFVNKNTPGGVANFGRGSASITIEGNNTSQTLVGKKFNVYKLFNAQNSTGLESINYTMNPDYAPALKNVVGKKLNKEASKVTEYEIIDYIQSLNNNKVEGANAEQTLEGRYSEFRYFVEELRNEIVKLKIKSDVVTVTEVKSNNSIELTGLDYGYYIVDEVSNVSGSHSAGSLCMVNTANPNASVQVKSDYPSVIKKIKEDDNVDAVGNDGWNDIGDYEIGQTVPFKFESNVPNMNGYHTYYYAWHDKMDEALTFNNNSVGIKISDSTGKSYTLQNSEFNVVENPGKDETFKVEIVDLKAIVDREFNNKNDLNENVYGQKVELTFNATLNDKAANDTGRPGFENDVKLEFSNNPDGDGETDRGETPWDTVVCFTYKINGLKINDHDLKLENAKFRLYSDKECKNEVYVKKAESGYIVINRDSVQGGVPSDAVEMVSDAEGVFTIIGLDQGTYWLKETGAPDGYRPILDPIEINIIPTFTENRNVYVKGDGATDKTLKTLEATANIKTFWDGIFNENNQPLDTNVDDGSLNITVINKVGSKLPVTGSGATIALIGLGSTLMTGALAVSRKKSKK</sequence>
<feature type="region of interest" description="Disordered" evidence="5">
    <location>
        <begin position="377"/>
        <end position="406"/>
    </location>
</feature>
<dbReference type="RefSeq" id="WP_042398887.1">
    <property type="nucleotide sequence ID" value="NZ_CYZV01000036.1"/>
</dbReference>
<dbReference type="NCBIfam" id="TIGR04226">
    <property type="entry name" value="RrgB_K2N_iso_D2"/>
    <property type="match status" value="1"/>
</dbReference>
<protein>
    <submittedName>
        <fullName evidence="9">Cell wall surface anchor family protein</fullName>
    </submittedName>
</protein>
<keyword evidence="3 7" id="KW-0732">Signal</keyword>
<evidence type="ECO:0000256" key="7">
    <source>
        <dbReference type="SAM" id="SignalP"/>
    </source>
</evidence>
<accession>A0A174GQZ4</accession>
<evidence type="ECO:0000256" key="1">
    <source>
        <dbReference type="ARBA" id="ARBA00022512"/>
    </source>
</evidence>
<keyword evidence="4" id="KW-0572">Peptidoglycan-anchor</keyword>
<evidence type="ECO:0000256" key="4">
    <source>
        <dbReference type="ARBA" id="ARBA00023088"/>
    </source>
</evidence>
<keyword evidence="2" id="KW-0964">Secreted</keyword>
<dbReference type="Pfam" id="PF17802">
    <property type="entry name" value="SpaA"/>
    <property type="match status" value="1"/>
</dbReference>
<dbReference type="OrthoDB" id="2199792at2"/>
<dbReference type="Gene3D" id="2.60.40.740">
    <property type="match status" value="1"/>
</dbReference>
<dbReference type="InterPro" id="IPR013783">
    <property type="entry name" value="Ig-like_fold"/>
</dbReference>
<organism evidence="9 10">
    <name type="scientific">Clostridium disporicum</name>
    <dbReference type="NCBI Taxonomy" id="84024"/>
    <lineage>
        <taxon>Bacteria</taxon>
        <taxon>Bacillati</taxon>
        <taxon>Bacillota</taxon>
        <taxon>Clostridia</taxon>
        <taxon>Eubacteriales</taxon>
        <taxon>Clostridiaceae</taxon>
        <taxon>Clostridium</taxon>
    </lineage>
</organism>
<evidence type="ECO:0000313" key="10">
    <source>
        <dbReference type="Proteomes" id="UP000095558"/>
    </source>
</evidence>
<dbReference type="InterPro" id="IPR041033">
    <property type="entry name" value="SpaA_PFL_dom_1"/>
</dbReference>
<keyword evidence="1" id="KW-0134">Cell wall</keyword>
<evidence type="ECO:0000256" key="3">
    <source>
        <dbReference type="ARBA" id="ARBA00022729"/>
    </source>
</evidence>
<evidence type="ECO:0000256" key="2">
    <source>
        <dbReference type="ARBA" id="ARBA00022525"/>
    </source>
</evidence>
<feature type="transmembrane region" description="Helical" evidence="6">
    <location>
        <begin position="588"/>
        <end position="609"/>
    </location>
</feature>
<dbReference type="Gene3D" id="2.60.40.10">
    <property type="entry name" value="Immunoglobulins"/>
    <property type="match status" value="1"/>
</dbReference>
<evidence type="ECO:0000256" key="6">
    <source>
        <dbReference type="SAM" id="Phobius"/>
    </source>
</evidence>